<dbReference type="EMBL" id="JQGC01000006">
    <property type="protein sequence ID" value="KFL31496.1"/>
    <property type="molecule type" value="Genomic_DNA"/>
</dbReference>
<organism evidence="1 2">
    <name type="scientific">Devosia riboflavina</name>
    <dbReference type="NCBI Taxonomy" id="46914"/>
    <lineage>
        <taxon>Bacteria</taxon>
        <taxon>Pseudomonadati</taxon>
        <taxon>Pseudomonadota</taxon>
        <taxon>Alphaproteobacteria</taxon>
        <taxon>Hyphomicrobiales</taxon>
        <taxon>Devosiaceae</taxon>
        <taxon>Devosia</taxon>
    </lineage>
</organism>
<protein>
    <submittedName>
        <fullName evidence="1">Uncharacterized protein</fullName>
    </submittedName>
</protein>
<evidence type="ECO:0000313" key="1">
    <source>
        <dbReference type="EMBL" id="KFL31496.1"/>
    </source>
</evidence>
<keyword evidence="2" id="KW-1185">Reference proteome</keyword>
<dbReference type="AlphaFoldDB" id="A0A087M3P3"/>
<name>A0A087M3P3_9HYPH</name>
<evidence type="ECO:0000313" key="2">
    <source>
        <dbReference type="Proteomes" id="UP000028981"/>
    </source>
</evidence>
<sequence>MGAITMRELWKDVAPFGEGEDRGFAFGGLELWEVADMVTGEVDPLYRVLALASGPTLLILLCDENRAFHIATDFASRRDWTRVGDWDGVDLFSEQIDVIALYPGEAVPPGQPYLGEFDDMEFSPNDRH</sequence>
<dbReference type="Proteomes" id="UP000028981">
    <property type="component" value="Unassembled WGS sequence"/>
</dbReference>
<proteinExistence type="predicted"/>
<dbReference type="STRING" id="46914.JP75_08140"/>
<gene>
    <name evidence="1" type="ORF">JP75_08140</name>
</gene>
<reference evidence="1 2" key="1">
    <citation type="submission" date="2014-08" db="EMBL/GenBank/DDBJ databases">
        <authorList>
            <person name="Hassan Y.I."/>
            <person name="Lepp D."/>
            <person name="Zhou T."/>
        </authorList>
    </citation>
    <scope>NUCLEOTIDE SEQUENCE [LARGE SCALE GENOMIC DNA]</scope>
    <source>
        <strain evidence="1 2">IFO13584</strain>
    </source>
</reference>
<comment type="caution">
    <text evidence="1">The sequence shown here is derived from an EMBL/GenBank/DDBJ whole genome shotgun (WGS) entry which is preliminary data.</text>
</comment>
<dbReference type="RefSeq" id="WP_035081323.1">
    <property type="nucleotide sequence ID" value="NZ_JQGC01000006.1"/>
</dbReference>
<dbReference type="OrthoDB" id="7951178at2"/>
<accession>A0A087M3P3</accession>